<dbReference type="KEGG" id="gaz:Pan241w_33190"/>
<dbReference type="AlphaFoldDB" id="A0A517RH66"/>
<keyword evidence="1" id="KW-0732">Signal</keyword>
<proteinExistence type="predicted"/>
<dbReference type="RefSeq" id="WP_145217715.1">
    <property type="nucleotide sequence ID" value="NZ_CP036269.1"/>
</dbReference>
<sequence length="72" mass="7908" precursor="true">MTMLKSVLTCWLVVVLISANMVQAANPDKDKKTTAERLYDAGVPETGFLTLKTENYTVPLDAASGWTIEKMS</sequence>
<organism evidence="2 3">
    <name type="scientific">Gimesia alba</name>
    <dbReference type="NCBI Taxonomy" id="2527973"/>
    <lineage>
        <taxon>Bacteria</taxon>
        <taxon>Pseudomonadati</taxon>
        <taxon>Planctomycetota</taxon>
        <taxon>Planctomycetia</taxon>
        <taxon>Planctomycetales</taxon>
        <taxon>Planctomycetaceae</taxon>
        <taxon>Gimesia</taxon>
    </lineage>
</organism>
<feature type="signal peptide" evidence="1">
    <location>
        <begin position="1"/>
        <end position="24"/>
    </location>
</feature>
<dbReference type="EMBL" id="CP036269">
    <property type="protein sequence ID" value="QDT43219.1"/>
    <property type="molecule type" value="Genomic_DNA"/>
</dbReference>
<accession>A0A517RH66</accession>
<name>A0A517RH66_9PLAN</name>
<evidence type="ECO:0000256" key="1">
    <source>
        <dbReference type="SAM" id="SignalP"/>
    </source>
</evidence>
<dbReference type="Proteomes" id="UP000317171">
    <property type="component" value="Chromosome"/>
</dbReference>
<feature type="chain" id="PRO_5021912797" evidence="1">
    <location>
        <begin position="25"/>
        <end position="72"/>
    </location>
</feature>
<evidence type="ECO:0000313" key="3">
    <source>
        <dbReference type="Proteomes" id="UP000317171"/>
    </source>
</evidence>
<gene>
    <name evidence="2" type="ORF">Pan241w_33190</name>
</gene>
<evidence type="ECO:0000313" key="2">
    <source>
        <dbReference type="EMBL" id="QDT43219.1"/>
    </source>
</evidence>
<keyword evidence="3" id="KW-1185">Reference proteome</keyword>
<reference evidence="2 3" key="1">
    <citation type="submission" date="2019-02" db="EMBL/GenBank/DDBJ databases">
        <title>Deep-cultivation of Planctomycetes and their phenomic and genomic characterization uncovers novel biology.</title>
        <authorList>
            <person name="Wiegand S."/>
            <person name="Jogler M."/>
            <person name="Boedeker C."/>
            <person name="Pinto D."/>
            <person name="Vollmers J."/>
            <person name="Rivas-Marin E."/>
            <person name="Kohn T."/>
            <person name="Peeters S.H."/>
            <person name="Heuer A."/>
            <person name="Rast P."/>
            <person name="Oberbeckmann S."/>
            <person name="Bunk B."/>
            <person name="Jeske O."/>
            <person name="Meyerdierks A."/>
            <person name="Storesund J.E."/>
            <person name="Kallscheuer N."/>
            <person name="Luecker S."/>
            <person name="Lage O.M."/>
            <person name="Pohl T."/>
            <person name="Merkel B.J."/>
            <person name="Hornburger P."/>
            <person name="Mueller R.-W."/>
            <person name="Bruemmer F."/>
            <person name="Labrenz M."/>
            <person name="Spormann A.M."/>
            <person name="Op den Camp H."/>
            <person name="Overmann J."/>
            <person name="Amann R."/>
            <person name="Jetten M.S.M."/>
            <person name="Mascher T."/>
            <person name="Medema M.H."/>
            <person name="Devos D.P."/>
            <person name="Kaster A.-K."/>
            <person name="Ovreas L."/>
            <person name="Rohde M."/>
            <person name="Galperin M.Y."/>
            <person name="Jogler C."/>
        </authorList>
    </citation>
    <scope>NUCLEOTIDE SEQUENCE [LARGE SCALE GENOMIC DNA]</scope>
    <source>
        <strain evidence="2 3">Pan241w</strain>
    </source>
</reference>
<protein>
    <submittedName>
        <fullName evidence="2">Uncharacterized protein</fullName>
    </submittedName>
</protein>